<feature type="transmembrane region" description="Helical" evidence="8">
    <location>
        <begin position="336"/>
        <end position="356"/>
    </location>
</feature>
<dbReference type="GO" id="GO:0034204">
    <property type="term" value="P:lipid translocation"/>
    <property type="evidence" value="ECO:0007669"/>
    <property type="project" value="TreeGrafter"/>
</dbReference>
<feature type="transmembrane region" description="Helical" evidence="8">
    <location>
        <begin position="80"/>
        <end position="108"/>
    </location>
</feature>
<dbReference type="GO" id="GO:0008360">
    <property type="term" value="P:regulation of cell shape"/>
    <property type="evidence" value="ECO:0007669"/>
    <property type="project" value="UniProtKB-KW"/>
</dbReference>
<keyword evidence="7 8" id="KW-0472">Membrane</keyword>
<name>A0A6J6N4F6_9ZZZZ</name>
<organism evidence="9">
    <name type="scientific">freshwater metagenome</name>
    <dbReference type="NCBI Taxonomy" id="449393"/>
    <lineage>
        <taxon>unclassified sequences</taxon>
        <taxon>metagenomes</taxon>
        <taxon>ecological metagenomes</taxon>
    </lineage>
</organism>
<gene>
    <name evidence="9" type="ORF">UFOPK2362_00299</name>
</gene>
<evidence type="ECO:0000256" key="4">
    <source>
        <dbReference type="ARBA" id="ARBA00022960"/>
    </source>
</evidence>
<evidence type="ECO:0000256" key="5">
    <source>
        <dbReference type="ARBA" id="ARBA00022984"/>
    </source>
</evidence>
<keyword evidence="6 8" id="KW-1133">Transmembrane helix</keyword>
<keyword evidence="5" id="KW-0573">Peptidoglycan synthesis</keyword>
<feature type="transmembrane region" description="Helical" evidence="8">
    <location>
        <begin position="128"/>
        <end position="148"/>
    </location>
</feature>
<evidence type="ECO:0000256" key="2">
    <source>
        <dbReference type="ARBA" id="ARBA00022475"/>
    </source>
</evidence>
<feature type="transmembrane region" description="Helical" evidence="8">
    <location>
        <begin position="36"/>
        <end position="59"/>
    </location>
</feature>
<feature type="transmembrane region" description="Helical" evidence="8">
    <location>
        <begin position="242"/>
        <end position="263"/>
    </location>
</feature>
<dbReference type="PANTHER" id="PTHR47019:SF1">
    <property type="entry name" value="LIPID II FLIPPASE MURJ"/>
    <property type="match status" value="1"/>
</dbReference>
<reference evidence="9" key="1">
    <citation type="submission" date="2020-05" db="EMBL/GenBank/DDBJ databases">
        <authorList>
            <person name="Chiriac C."/>
            <person name="Salcher M."/>
            <person name="Ghai R."/>
            <person name="Kavagutti S V."/>
        </authorList>
    </citation>
    <scope>NUCLEOTIDE SEQUENCE</scope>
</reference>
<sequence>MMWAPVINNLIVIALFGWYLLNRDQLSIGNITTADIYWLGAGTSFGYLAQAAILLPVVYRSGVRLSFKFDLKNTQLFNSIKLAGWSFLYALISQLSYLVTIIIATSAAVESAANGVTTGVGYTPYSNAYLILILPHSIITVSVMTALLPKLANLVIDQKIPEIKSELSNAIKVVGVFIVPASLIFLFFGPLIARTLYFGISADDANYLGYTLAGFALGLIPVSINLILLRGLNAFENLKAQVIGNFIMNLISVLLSVAAAIYIESKWVVVAMAVIFTVHYFIGVGISFYLIKKHQINLAIPAIAFHYLKLIAIFTFAIAPLFLIRDSLPGGSLIQLILVSAISTLIYLILGFVFKVKEIKSAIILMSRAVR</sequence>
<evidence type="ECO:0000313" key="9">
    <source>
        <dbReference type="EMBL" id="CAB4679705.1"/>
    </source>
</evidence>
<dbReference type="Pfam" id="PF03023">
    <property type="entry name" value="MurJ"/>
    <property type="match status" value="1"/>
</dbReference>
<evidence type="ECO:0000256" key="1">
    <source>
        <dbReference type="ARBA" id="ARBA00004651"/>
    </source>
</evidence>
<evidence type="ECO:0000256" key="8">
    <source>
        <dbReference type="SAM" id="Phobius"/>
    </source>
</evidence>
<feature type="transmembrane region" description="Helical" evidence="8">
    <location>
        <begin position="303"/>
        <end position="324"/>
    </location>
</feature>
<keyword evidence="4" id="KW-0133">Cell shape</keyword>
<accession>A0A6J6N4F6</accession>
<feature type="transmembrane region" description="Helical" evidence="8">
    <location>
        <begin position="208"/>
        <end position="230"/>
    </location>
</feature>
<proteinExistence type="predicted"/>
<keyword evidence="3 8" id="KW-0812">Transmembrane</keyword>
<dbReference type="AlphaFoldDB" id="A0A6J6N4F6"/>
<feature type="transmembrane region" description="Helical" evidence="8">
    <location>
        <begin position="269"/>
        <end position="291"/>
    </location>
</feature>
<dbReference type="GO" id="GO:0005886">
    <property type="term" value="C:plasma membrane"/>
    <property type="evidence" value="ECO:0007669"/>
    <property type="project" value="UniProtKB-SubCell"/>
</dbReference>
<dbReference type="EMBL" id="CAEZXI010000018">
    <property type="protein sequence ID" value="CAB4679705.1"/>
    <property type="molecule type" value="Genomic_DNA"/>
</dbReference>
<evidence type="ECO:0000256" key="7">
    <source>
        <dbReference type="ARBA" id="ARBA00023136"/>
    </source>
</evidence>
<keyword evidence="2" id="KW-1003">Cell membrane</keyword>
<dbReference type="InterPro" id="IPR051050">
    <property type="entry name" value="Lipid_II_flippase_MurJ/MviN"/>
</dbReference>
<dbReference type="PANTHER" id="PTHR47019">
    <property type="entry name" value="LIPID II FLIPPASE MURJ"/>
    <property type="match status" value="1"/>
</dbReference>
<dbReference type="GO" id="GO:0009252">
    <property type="term" value="P:peptidoglycan biosynthetic process"/>
    <property type="evidence" value="ECO:0007669"/>
    <property type="project" value="UniProtKB-KW"/>
</dbReference>
<protein>
    <submittedName>
        <fullName evidence="9">Unannotated protein</fullName>
    </submittedName>
</protein>
<comment type="subcellular location">
    <subcellularLocation>
        <location evidence="1">Cell membrane</location>
        <topology evidence="1">Multi-pass membrane protein</topology>
    </subcellularLocation>
</comment>
<feature type="transmembrane region" description="Helical" evidence="8">
    <location>
        <begin position="169"/>
        <end position="188"/>
    </location>
</feature>
<dbReference type="GO" id="GO:0015648">
    <property type="term" value="F:lipid-linked peptidoglycan transporter activity"/>
    <property type="evidence" value="ECO:0007669"/>
    <property type="project" value="TreeGrafter"/>
</dbReference>
<evidence type="ECO:0000256" key="6">
    <source>
        <dbReference type="ARBA" id="ARBA00022989"/>
    </source>
</evidence>
<evidence type="ECO:0000256" key="3">
    <source>
        <dbReference type="ARBA" id="ARBA00022692"/>
    </source>
</evidence>
<dbReference type="InterPro" id="IPR004268">
    <property type="entry name" value="MurJ"/>
</dbReference>